<feature type="transmembrane region" description="Helical" evidence="1">
    <location>
        <begin position="252"/>
        <end position="271"/>
    </location>
</feature>
<proteinExistence type="predicted"/>
<dbReference type="KEGG" id="echi:FKX85_20300"/>
<feature type="transmembrane region" description="Helical" evidence="1">
    <location>
        <begin position="362"/>
        <end position="389"/>
    </location>
</feature>
<keyword evidence="1" id="KW-1133">Transmembrane helix</keyword>
<protein>
    <submittedName>
        <fullName evidence="2">Oligosaccharide repeat unit polymerase</fullName>
    </submittedName>
</protein>
<accession>A0A514CNF2</accession>
<dbReference type="RefSeq" id="WP_141616459.1">
    <property type="nucleotide sequence ID" value="NZ_CP041253.1"/>
</dbReference>
<feature type="transmembrane region" description="Helical" evidence="1">
    <location>
        <begin position="176"/>
        <end position="195"/>
    </location>
</feature>
<keyword evidence="1" id="KW-0812">Transmembrane</keyword>
<keyword evidence="3" id="KW-1185">Reference proteome</keyword>
<dbReference type="OrthoDB" id="6199500at2"/>
<dbReference type="Proteomes" id="UP000316614">
    <property type="component" value="Chromosome"/>
</dbReference>
<dbReference type="NCBIfam" id="TIGR04370">
    <property type="entry name" value="glyco_rpt_poly"/>
    <property type="match status" value="1"/>
</dbReference>
<evidence type="ECO:0000256" key="1">
    <source>
        <dbReference type="SAM" id="Phobius"/>
    </source>
</evidence>
<feature type="transmembrane region" description="Helical" evidence="1">
    <location>
        <begin position="124"/>
        <end position="144"/>
    </location>
</feature>
<dbReference type="EMBL" id="CP041253">
    <property type="protein sequence ID" value="QDH81244.1"/>
    <property type="molecule type" value="Genomic_DNA"/>
</dbReference>
<evidence type="ECO:0000313" key="3">
    <source>
        <dbReference type="Proteomes" id="UP000316614"/>
    </source>
</evidence>
<evidence type="ECO:0000313" key="2">
    <source>
        <dbReference type="EMBL" id="QDH81244.1"/>
    </source>
</evidence>
<keyword evidence="1" id="KW-0472">Membrane</keyword>
<gene>
    <name evidence="2" type="ORF">FKX85_20300</name>
</gene>
<sequence>MHLVLSLLVFSFSFFLFKKASGAMSPLKLNMISWIFYFELVLQYFISSLFVIHGTDEHYLIGKVYDESSRRFGYWAIMYTMIFFPAGMVLANFIWKAKPKELFLKYTKQEIIPLYSSKDSFLRFPLYFLSVISISAVLYTFFVMKEIPLFNMFSGNSAVDLAVAREEVGRGFQGNFFVRNVFGITITPILSYIAFSYYRMTKTRFDFVWFFTMFIFSILIVTYNISKAPIVLYFLGFIFFRVLEVGKVNKKVLIFGLGGVLILLITFYSFLSTTELDFLFGLRYGIPGRILFSQSAAVYLTFDSFPNYYDFLGISTFSDYLATFGINPSERSSRLLMERYFSSRIENGTAGVLNTLFIAEAYANFGIVGLALAPTYVGFLIQTMYVFFLKMKKTPVFLGLLTYFSYKGGVSGGFNEYVYNSGLFILACVIIFLFLQASYFKFFFSKKMTRKVNLRNKIL</sequence>
<feature type="transmembrane region" description="Helical" evidence="1">
    <location>
        <begin position="207"/>
        <end position="240"/>
    </location>
</feature>
<feature type="transmembrane region" description="Helical" evidence="1">
    <location>
        <begin position="421"/>
        <end position="444"/>
    </location>
</feature>
<reference evidence="2 3" key="1">
    <citation type="submission" date="2019-06" db="EMBL/GenBank/DDBJ databases">
        <title>Echinicola alkalisoli sp. nov. isolated from saline soil.</title>
        <authorList>
            <person name="Sun J.-Q."/>
            <person name="Xu L."/>
        </authorList>
    </citation>
    <scope>NUCLEOTIDE SEQUENCE [LARGE SCALE GENOMIC DNA]</scope>
    <source>
        <strain evidence="2 3">LN3S3</strain>
    </source>
</reference>
<feature type="transmembrane region" description="Helical" evidence="1">
    <location>
        <begin position="32"/>
        <end position="52"/>
    </location>
</feature>
<feature type="transmembrane region" description="Helical" evidence="1">
    <location>
        <begin position="396"/>
        <end position="415"/>
    </location>
</feature>
<feature type="transmembrane region" description="Helical" evidence="1">
    <location>
        <begin position="72"/>
        <end position="95"/>
    </location>
</feature>
<dbReference type="AlphaFoldDB" id="A0A514CNF2"/>
<name>A0A514CNF2_9BACT</name>
<organism evidence="2 3">
    <name type="scientific">Echinicola soli</name>
    <dbReference type="NCBI Taxonomy" id="2591634"/>
    <lineage>
        <taxon>Bacteria</taxon>
        <taxon>Pseudomonadati</taxon>
        <taxon>Bacteroidota</taxon>
        <taxon>Cytophagia</taxon>
        <taxon>Cytophagales</taxon>
        <taxon>Cyclobacteriaceae</taxon>
        <taxon>Echinicola</taxon>
    </lineage>
</organism>